<dbReference type="EMBL" id="CAJVCH010545002">
    <property type="protein sequence ID" value="CAG7827820.1"/>
    <property type="molecule type" value="Genomic_DNA"/>
</dbReference>
<evidence type="ECO:0000256" key="1">
    <source>
        <dbReference type="SAM" id="SignalP"/>
    </source>
</evidence>
<feature type="signal peptide" evidence="1">
    <location>
        <begin position="1"/>
        <end position="22"/>
    </location>
</feature>
<keyword evidence="3" id="KW-1185">Reference proteome</keyword>
<name>A0A8J2PZK3_9HEXA</name>
<gene>
    <name evidence="2" type="ORF">AFUS01_LOCUS37781</name>
</gene>
<feature type="non-terminal residue" evidence="2">
    <location>
        <position position="68"/>
    </location>
</feature>
<dbReference type="OrthoDB" id="5835829at2759"/>
<accession>A0A8J2PZK3</accession>
<protein>
    <submittedName>
        <fullName evidence="2">Uncharacterized protein</fullName>
    </submittedName>
</protein>
<keyword evidence="1" id="KW-0732">Signal</keyword>
<dbReference type="Proteomes" id="UP000708208">
    <property type="component" value="Unassembled WGS sequence"/>
</dbReference>
<evidence type="ECO:0000313" key="2">
    <source>
        <dbReference type="EMBL" id="CAG7827820.1"/>
    </source>
</evidence>
<sequence length="68" mass="7680">MKLTIPFLFCLALVPGIRISEGAKILFFFSGGTYSHKVSIWPFVAAMADRGHDVTFFSSFNKRPFEHP</sequence>
<dbReference type="AlphaFoldDB" id="A0A8J2PZK3"/>
<comment type="caution">
    <text evidence="2">The sequence shown here is derived from an EMBL/GenBank/DDBJ whole genome shotgun (WGS) entry which is preliminary data.</text>
</comment>
<organism evidence="2 3">
    <name type="scientific">Allacma fusca</name>
    <dbReference type="NCBI Taxonomy" id="39272"/>
    <lineage>
        <taxon>Eukaryota</taxon>
        <taxon>Metazoa</taxon>
        <taxon>Ecdysozoa</taxon>
        <taxon>Arthropoda</taxon>
        <taxon>Hexapoda</taxon>
        <taxon>Collembola</taxon>
        <taxon>Symphypleona</taxon>
        <taxon>Sminthuridae</taxon>
        <taxon>Allacma</taxon>
    </lineage>
</organism>
<reference evidence="2" key="1">
    <citation type="submission" date="2021-06" db="EMBL/GenBank/DDBJ databases">
        <authorList>
            <person name="Hodson N. C."/>
            <person name="Mongue J. A."/>
            <person name="Jaron S. K."/>
        </authorList>
    </citation>
    <scope>NUCLEOTIDE SEQUENCE</scope>
</reference>
<proteinExistence type="predicted"/>
<feature type="chain" id="PRO_5035327390" evidence="1">
    <location>
        <begin position="23"/>
        <end position="68"/>
    </location>
</feature>
<evidence type="ECO:0000313" key="3">
    <source>
        <dbReference type="Proteomes" id="UP000708208"/>
    </source>
</evidence>